<dbReference type="GO" id="GO:0006364">
    <property type="term" value="P:rRNA processing"/>
    <property type="evidence" value="ECO:0007669"/>
    <property type="project" value="UniProtKB-KW"/>
</dbReference>
<keyword evidence="4" id="KW-0143">Chaperone</keyword>
<name>A0A1J5TDI6_9ZZZZ</name>
<keyword evidence="1" id="KW-0963">Cytoplasm</keyword>
<reference evidence="7" key="1">
    <citation type="submission" date="2016-10" db="EMBL/GenBank/DDBJ databases">
        <title>Sequence of Gallionella enrichment culture.</title>
        <authorList>
            <person name="Poehlein A."/>
            <person name="Muehling M."/>
            <person name="Daniel R."/>
        </authorList>
    </citation>
    <scope>NUCLEOTIDE SEQUENCE</scope>
</reference>
<dbReference type="SUPFAM" id="SSF50346">
    <property type="entry name" value="PRC-barrel domain"/>
    <property type="match status" value="1"/>
</dbReference>
<dbReference type="InterPro" id="IPR011961">
    <property type="entry name" value="RimM"/>
</dbReference>
<dbReference type="Pfam" id="PF01782">
    <property type="entry name" value="RimM"/>
    <property type="match status" value="1"/>
</dbReference>
<protein>
    <submittedName>
        <fullName evidence="7">Ribosome maturation factor RimM</fullName>
    </submittedName>
</protein>
<evidence type="ECO:0000259" key="5">
    <source>
        <dbReference type="Pfam" id="PF01782"/>
    </source>
</evidence>
<dbReference type="AlphaFoldDB" id="A0A1J5TDI6"/>
<evidence type="ECO:0000313" key="7">
    <source>
        <dbReference type="EMBL" id="OIR11828.1"/>
    </source>
</evidence>
<dbReference type="InterPro" id="IPR011033">
    <property type="entry name" value="PRC_barrel-like_sf"/>
</dbReference>
<dbReference type="NCBIfam" id="TIGR02273">
    <property type="entry name" value="16S_RimM"/>
    <property type="match status" value="1"/>
</dbReference>
<dbReference type="Gene3D" id="2.30.30.240">
    <property type="entry name" value="PRC-barrel domain"/>
    <property type="match status" value="1"/>
</dbReference>
<keyword evidence="3" id="KW-0698">rRNA processing</keyword>
<evidence type="ECO:0000256" key="1">
    <source>
        <dbReference type="ARBA" id="ARBA00022490"/>
    </source>
</evidence>
<dbReference type="InterPro" id="IPR036976">
    <property type="entry name" value="RimM_N_sf"/>
</dbReference>
<dbReference type="InterPro" id="IPR002676">
    <property type="entry name" value="RimM_N"/>
</dbReference>
<dbReference type="InterPro" id="IPR009000">
    <property type="entry name" value="Transl_B-barrel_sf"/>
</dbReference>
<gene>
    <name evidence="7" type="primary">rimM_3</name>
    <name evidence="7" type="ORF">GALL_66850</name>
</gene>
<feature type="domain" description="Ribosome maturation factor RimM PRC barrel" evidence="6">
    <location>
        <begin position="105"/>
        <end position="171"/>
    </location>
</feature>
<dbReference type="Pfam" id="PF24986">
    <property type="entry name" value="PRC_RimM"/>
    <property type="match status" value="1"/>
</dbReference>
<dbReference type="GO" id="GO:0005840">
    <property type="term" value="C:ribosome"/>
    <property type="evidence" value="ECO:0007669"/>
    <property type="project" value="InterPro"/>
</dbReference>
<evidence type="ECO:0000259" key="6">
    <source>
        <dbReference type="Pfam" id="PF24986"/>
    </source>
</evidence>
<feature type="domain" description="RimM N-terminal" evidence="5">
    <location>
        <begin position="11"/>
        <end position="93"/>
    </location>
</feature>
<organism evidence="7">
    <name type="scientific">mine drainage metagenome</name>
    <dbReference type="NCBI Taxonomy" id="410659"/>
    <lineage>
        <taxon>unclassified sequences</taxon>
        <taxon>metagenomes</taxon>
        <taxon>ecological metagenomes</taxon>
    </lineage>
</organism>
<dbReference type="HAMAP" id="MF_00014">
    <property type="entry name" value="Ribosome_mat_RimM"/>
    <property type="match status" value="1"/>
</dbReference>
<evidence type="ECO:0000256" key="2">
    <source>
        <dbReference type="ARBA" id="ARBA00022517"/>
    </source>
</evidence>
<evidence type="ECO:0000256" key="4">
    <source>
        <dbReference type="ARBA" id="ARBA00023186"/>
    </source>
</evidence>
<dbReference type="PANTHER" id="PTHR33692">
    <property type="entry name" value="RIBOSOME MATURATION FACTOR RIMM"/>
    <property type="match status" value="1"/>
</dbReference>
<evidence type="ECO:0000256" key="3">
    <source>
        <dbReference type="ARBA" id="ARBA00022552"/>
    </source>
</evidence>
<accession>A0A1J5TDI6</accession>
<sequence length="174" mass="19183">MSVNEAGPMVVMGKVVAAQGIQGWVKVQTFTEYLDSLLDYRTWYVGNEQAWRPLEVLEANVHGGKVLIAKLQGIVDRTAAEKCKGMLIAVPRAELPEQPEGEYYWSDLIGLSVENLAGVSFGVVDSLLETGANDVLVVKGESGEKLIPFIDSVIKQVSLKDKMIRVDWQADYLK</sequence>
<keyword evidence="2" id="KW-0690">Ribosome biogenesis</keyword>
<dbReference type="PANTHER" id="PTHR33692:SF1">
    <property type="entry name" value="RIBOSOME MATURATION FACTOR RIMM"/>
    <property type="match status" value="1"/>
</dbReference>
<comment type="caution">
    <text evidence="7">The sequence shown here is derived from an EMBL/GenBank/DDBJ whole genome shotgun (WGS) entry which is preliminary data.</text>
</comment>
<dbReference type="GO" id="GO:0043022">
    <property type="term" value="F:ribosome binding"/>
    <property type="evidence" value="ECO:0007669"/>
    <property type="project" value="InterPro"/>
</dbReference>
<dbReference type="Gene3D" id="2.40.30.60">
    <property type="entry name" value="RimM"/>
    <property type="match status" value="1"/>
</dbReference>
<dbReference type="SUPFAM" id="SSF50447">
    <property type="entry name" value="Translation proteins"/>
    <property type="match status" value="1"/>
</dbReference>
<dbReference type="EMBL" id="MLJW01000019">
    <property type="protein sequence ID" value="OIR11828.1"/>
    <property type="molecule type" value="Genomic_DNA"/>
</dbReference>
<proteinExistence type="inferred from homology"/>
<dbReference type="InterPro" id="IPR056792">
    <property type="entry name" value="PRC_RimM"/>
</dbReference>